<feature type="compositionally biased region" description="Basic and acidic residues" evidence="1">
    <location>
        <begin position="9"/>
        <end position="20"/>
    </location>
</feature>
<sequence length="334" mass="38877">MRRVTRFQATKDDSDTREVTAEDTEDSEANMENQLELAEATEELTTAKAIMCLSNKMTEMKDEIKQELAHFKTEINQKLLNITTDIRNQGTRLAESEQRFGELESANKDLRDALLHSIKQQKTLMTKMTDLEGRSRRNNLRVYNISENAEGSSMSSFMDTFLKRELSLREEEDLQIQRAHRSLGPKPQDKHAARSILVNFQRFDMKDKVLRAAWAKKIIFDGKVITFANDMPTEINNKMKEYKDIKKSLKEAKIRFQTPYPAKLRVHWEDGPACTRQRKRRRRTRGRGAFLWRSPALQIRTGSRYSLEIRIGTRLGTLILSEYGKDCVCFRMTS</sequence>
<feature type="region of interest" description="Disordered" evidence="1">
    <location>
        <begin position="1"/>
        <end position="31"/>
    </location>
</feature>
<dbReference type="InterPro" id="IPR004244">
    <property type="entry name" value="Transposase_22"/>
</dbReference>
<gene>
    <name evidence="2" type="ORF">KC01_LOCUS13595</name>
</gene>
<evidence type="ECO:0008006" key="4">
    <source>
        <dbReference type="Google" id="ProtNLM"/>
    </source>
</evidence>
<proteinExistence type="predicted"/>
<name>A0AAV2K2I8_KNICA</name>
<evidence type="ECO:0000313" key="3">
    <source>
        <dbReference type="Proteomes" id="UP001497482"/>
    </source>
</evidence>
<dbReference type="AlphaFoldDB" id="A0AAV2K2I8"/>
<dbReference type="EMBL" id="OZ035837">
    <property type="protein sequence ID" value="CAL1583083.1"/>
    <property type="molecule type" value="Genomic_DNA"/>
</dbReference>
<organism evidence="2 3">
    <name type="scientific">Knipowitschia caucasica</name>
    <name type="common">Caucasian dwarf goby</name>
    <name type="synonym">Pomatoschistus caucasicus</name>
    <dbReference type="NCBI Taxonomy" id="637954"/>
    <lineage>
        <taxon>Eukaryota</taxon>
        <taxon>Metazoa</taxon>
        <taxon>Chordata</taxon>
        <taxon>Craniata</taxon>
        <taxon>Vertebrata</taxon>
        <taxon>Euteleostomi</taxon>
        <taxon>Actinopterygii</taxon>
        <taxon>Neopterygii</taxon>
        <taxon>Teleostei</taxon>
        <taxon>Neoteleostei</taxon>
        <taxon>Acanthomorphata</taxon>
        <taxon>Gobiaria</taxon>
        <taxon>Gobiiformes</taxon>
        <taxon>Gobioidei</taxon>
        <taxon>Gobiidae</taxon>
        <taxon>Gobiinae</taxon>
        <taxon>Knipowitschia</taxon>
    </lineage>
</organism>
<protein>
    <recommendedName>
        <fullName evidence="4">L1 transposable element RRM domain-containing protein</fullName>
    </recommendedName>
</protein>
<reference evidence="2 3" key="1">
    <citation type="submission" date="2024-04" db="EMBL/GenBank/DDBJ databases">
        <authorList>
            <person name="Waldvogel A.-M."/>
            <person name="Schoenle A."/>
        </authorList>
    </citation>
    <scope>NUCLEOTIDE SEQUENCE [LARGE SCALE GENOMIC DNA]</scope>
</reference>
<dbReference type="Gene3D" id="3.30.70.1820">
    <property type="entry name" value="L1 transposable element, RRM domain"/>
    <property type="match status" value="1"/>
</dbReference>
<evidence type="ECO:0000313" key="2">
    <source>
        <dbReference type="EMBL" id="CAL1583083.1"/>
    </source>
</evidence>
<keyword evidence="3" id="KW-1185">Reference proteome</keyword>
<dbReference type="PANTHER" id="PTHR11505">
    <property type="entry name" value="L1 TRANSPOSABLE ELEMENT-RELATED"/>
    <property type="match status" value="1"/>
</dbReference>
<dbReference type="Proteomes" id="UP001497482">
    <property type="component" value="Chromosome 15"/>
</dbReference>
<accession>A0AAV2K2I8</accession>
<evidence type="ECO:0000256" key="1">
    <source>
        <dbReference type="SAM" id="MobiDB-lite"/>
    </source>
</evidence>